<dbReference type="Proteomes" id="UP000002051">
    <property type="component" value="Chromosome 5"/>
</dbReference>
<feature type="compositionally biased region" description="Basic and acidic residues" evidence="1">
    <location>
        <begin position="38"/>
        <end position="63"/>
    </location>
</feature>
<dbReference type="EMBL" id="CM001221">
    <property type="protein sequence ID" value="AES94945.1"/>
    <property type="molecule type" value="Genomic_DNA"/>
</dbReference>
<reference evidence="3" key="4">
    <citation type="journal article" date="2018" name="Nat. Plants">
        <title>Whole-genome landscape of Medicago truncatula symbiotic genes.</title>
        <authorList>
            <person name="Pecrix Y."/>
            <person name="Gamas P."/>
            <person name="Carrere S."/>
        </authorList>
    </citation>
    <scope>NUCLEOTIDE SEQUENCE</scope>
    <source>
        <tissue evidence="3">Leaves</tissue>
    </source>
</reference>
<name>G7KDJ4_MEDTR</name>
<gene>
    <name evidence="4" type="primary">11405634</name>
    <name evidence="2" type="ordered locus">MTR_5g020060</name>
    <name evidence="3" type="ORF">MtrunA17_Chr5g0403951</name>
</gene>
<accession>G7KDJ4</accession>
<dbReference type="OrthoDB" id="1702799at2759"/>
<dbReference type="PaxDb" id="3880-AES94945"/>
<evidence type="ECO:0000313" key="3">
    <source>
        <dbReference type="EMBL" id="RHN54184.1"/>
    </source>
</evidence>
<evidence type="ECO:0000313" key="5">
    <source>
        <dbReference type="Proteomes" id="UP000002051"/>
    </source>
</evidence>
<feature type="compositionally biased region" description="Basic and acidic residues" evidence="1">
    <location>
        <begin position="92"/>
        <end position="119"/>
    </location>
</feature>
<dbReference type="AlphaFoldDB" id="G7KDJ4"/>
<dbReference type="STRING" id="3880.G7KDJ4"/>
<dbReference type="KEGG" id="mtr:11405634"/>
<keyword evidence="5" id="KW-1185">Reference proteome</keyword>
<reference evidence="4" key="3">
    <citation type="submission" date="2015-04" db="UniProtKB">
        <authorList>
            <consortium name="EnsemblPlants"/>
        </authorList>
    </citation>
    <scope>IDENTIFICATION</scope>
    <source>
        <strain evidence="4">cv. Jemalong A17</strain>
    </source>
</reference>
<dbReference type="Proteomes" id="UP000265566">
    <property type="component" value="Chromosome 5"/>
</dbReference>
<dbReference type="Gramene" id="rna29181">
    <property type="protein sequence ID" value="RHN54184.1"/>
    <property type="gene ID" value="gene29181"/>
</dbReference>
<reference evidence="2 5" key="2">
    <citation type="journal article" date="2014" name="BMC Genomics">
        <title>An improved genome release (version Mt4.0) for the model legume Medicago truncatula.</title>
        <authorList>
            <person name="Tang H."/>
            <person name="Krishnakumar V."/>
            <person name="Bidwell S."/>
            <person name="Rosen B."/>
            <person name="Chan A."/>
            <person name="Zhou S."/>
            <person name="Gentzbittel L."/>
            <person name="Childs K.L."/>
            <person name="Yandell M."/>
            <person name="Gundlach H."/>
            <person name="Mayer K.F."/>
            <person name="Schwartz D.C."/>
            <person name="Town C.D."/>
        </authorList>
    </citation>
    <scope>GENOME REANNOTATION</scope>
    <source>
        <strain evidence="4 5">cv. Jemalong A17</strain>
    </source>
</reference>
<dbReference type="PANTHER" id="PTHR36410">
    <property type="entry name" value="EXPRESSED PROTEIN"/>
    <property type="match status" value="1"/>
</dbReference>
<reference evidence="2 5" key="1">
    <citation type="journal article" date="2011" name="Nature">
        <title>The Medicago genome provides insight into the evolution of rhizobial symbioses.</title>
        <authorList>
            <person name="Young N.D."/>
            <person name="Debelle F."/>
            <person name="Oldroyd G.E."/>
            <person name="Geurts R."/>
            <person name="Cannon S.B."/>
            <person name="Udvardi M.K."/>
            <person name="Benedito V.A."/>
            <person name="Mayer K.F."/>
            <person name="Gouzy J."/>
            <person name="Schoof H."/>
            <person name="Van de Peer Y."/>
            <person name="Proost S."/>
            <person name="Cook D.R."/>
            <person name="Meyers B.C."/>
            <person name="Spannagl M."/>
            <person name="Cheung F."/>
            <person name="De Mita S."/>
            <person name="Krishnakumar V."/>
            <person name="Gundlach H."/>
            <person name="Zhou S."/>
            <person name="Mudge J."/>
            <person name="Bharti A.K."/>
            <person name="Murray J.D."/>
            <person name="Naoumkina M.A."/>
            <person name="Rosen B."/>
            <person name="Silverstein K.A."/>
            <person name="Tang H."/>
            <person name="Rombauts S."/>
            <person name="Zhao P.X."/>
            <person name="Zhou P."/>
            <person name="Barbe V."/>
            <person name="Bardou P."/>
            <person name="Bechner M."/>
            <person name="Bellec A."/>
            <person name="Berger A."/>
            <person name="Berges H."/>
            <person name="Bidwell S."/>
            <person name="Bisseling T."/>
            <person name="Choisne N."/>
            <person name="Couloux A."/>
            <person name="Denny R."/>
            <person name="Deshpande S."/>
            <person name="Dai X."/>
            <person name="Doyle J.J."/>
            <person name="Dudez A.M."/>
            <person name="Farmer A.D."/>
            <person name="Fouteau S."/>
            <person name="Franken C."/>
            <person name="Gibelin C."/>
            <person name="Gish J."/>
            <person name="Goldstein S."/>
            <person name="Gonzalez A.J."/>
            <person name="Green P.J."/>
            <person name="Hallab A."/>
            <person name="Hartog M."/>
            <person name="Hua A."/>
            <person name="Humphray S.J."/>
            <person name="Jeong D.H."/>
            <person name="Jing Y."/>
            <person name="Jocker A."/>
            <person name="Kenton S.M."/>
            <person name="Kim D.J."/>
            <person name="Klee K."/>
            <person name="Lai H."/>
            <person name="Lang C."/>
            <person name="Lin S."/>
            <person name="Macmil S.L."/>
            <person name="Magdelenat G."/>
            <person name="Matthews L."/>
            <person name="McCorrison J."/>
            <person name="Monaghan E.L."/>
            <person name="Mun J.H."/>
            <person name="Najar F.Z."/>
            <person name="Nicholson C."/>
            <person name="Noirot C."/>
            <person name="O'Bleness M."/>
            <person name="Paule C.R."/>
            <person name="Poulain J."/>
            <person name="Prion F."/>
            <person name="Qin B."/>
            <person name="Qu C."/>
            <person name="Retzel E.F."/>
            <person name="Riddle C."/>
            <person name="Sallet E."/>
            <person name="Samain S."/>
            <person name="Samson N."/>
            <person name="Sanders I."/>
            <person name="Saurat O."/>
            <person name="Scarpelli C."/>
            <person name="Schiex T."/>
            <person name="Segurens B."/>
            <person name="Severin A.J."/>
            <person name="Sherrier D.J."/>
            <person name="Shi R."/>
            <person name="Sims S."/>
            <person name="Singer S.R."/>
            <person name="Sinharoy S."/>
            <person name="Sterck L."/>
            <person name="Viollet A."/>
            <person name="Wang B.B."/>
            <person name="Wang K."/>
            <person name="Wang M."/>
            <person name="Wang X."/>
            <person name="Warfsmann J."/>
            <person name="Weissenbach J."/>
            <person name="White D.D."/>
            <person name="White J.D."/>
            <person name="Wiley G.B."/>
            <person name="Wincker P."/>
            <person name="Xing Y."/>
            <person name="Yang L."/>
            <person name="Yao Z."/>
            <person name="Ying F."/>
            <person name="Zhai J."/>
            <person name="Zhou L."/>
            <person name="Zuber A."/>
            <person name="Denarie J."/>
            <person name="Dixon R.A."/>
            <person name="May G.D."/>
            <person name="Schwartz D.C."/>
            <person name="Rogers J."/>
            <person name="Quetier F."/>
            <person name="Town C.D."/>
            <person name="Roe B.A."/>
        </authorList>
    </citation>
    <scope>NUCLEOTIDE SEQUENCE [LARGE SCALE GENOMIC DNA]</scope>
    <source>
        <strain evidence="2">A17</strain>
        <strain evidence="4 5">cv. Jemalong A17</strain>
    </source>
</reference>
<dbReference type="HOGENOM" id="CLU_163605_0_0_1"/>
<dbReference type="PANTHER" id="PTHR36410:SF1">
    <property type="entry name" value="EXPRESSED PROTEIN"/>
    <property type="match status" value="1"/>
</dbReference>
<feature type="compositionally biased region" description="Polar residues" evidence="1">
    <location>
        <begin position="7"/>
        <end position="20"/>
    </location>
</feature>
<evidence type="ECO:0000313" key="4">
    <source>
        <dbReference type="EnsemblPlants" id="AES94945"/>
    </source>
</evidence>
<dbReference type="OMA" id="YHIARNN"/>
<dbReference type="EMBL" id="PSQE01000005">
    <property type="protein sequence ID" value="RHN54184.1"/>
    <property type="molecule type" value="Genomic_DNA"/>
</dbReference>
<feature type="region of interest" description="Disordered" evidence="1">
    <location>
        <begin position="35"/>
        <end position="126"/>
    </location>
</feature>
<protein>
    <submittedName>
        <fullName evidence="2">Plant/MUD21-2 protein</fullName>
    </submittedName>
</protein>
<evidence type="ECO:0000256" key="1">
    <source>
        <dbReference type="SAM" id="MobiDB-lite"/>
    </source>
</evidence>
<organism evidence="2 5">
    <name type="scientific">Medicago truncatula</name>
    <name type="common">Barrel medic</name>
    <name type="synonym">Medicago tribuloides</name>
    <dbReference type="NCBI Taxonomy" id="3880"/>
    <lineage>
        <taxon>Eukaryota</taxon>
        <taxon>Viridiplantae</taxon>
        <taxon>Streptophyta</taxon>
        <taxon>Embryophyta</taxon>
        <taxon>Tracheophyta</taxon>
        <taxon>Spermatophyta</taxon>
        <taxon>Magnoliopsida</taxon>
        <taxon>eudicotyledons</taxon>
        <taxon>Gunneridae</taxon>
        <taxon>Pentapetalae</taxon>
        <taxon>rosids</taxon>
        <taxon>fabids</taxon>
        <taxon>Fabales</taxon>
        <taxon>Fabaceae</taxon>
        <taxon>Papilionoideae</taxon>
        <taxon>50 kb inversion clade</taxon>
        <taxon>NPAAA clade</taxon>
        <taxon>Hologalegina</taxon>
        <taxon>IRL clade</taxon>
        <taxon>Trifolieae</taxon>
        <taxon>Medicago</taxon>
    </lineage>
</organism>
<dbReference type="eggNOG" id="ENOG502S3SE">
    <property type="taxonomic scope" value="Eukaryota"/>
</dbReference>
<proteinExistence type="predicted"/>
<feature type="region of interest" description="Disordered" evidence="1">
    <location>
        <begin position="1"/>
        <end position="20"/>
    </location>
</feature>
<sequence length="126" mass="13938">MLHTIKTVLTSPQTSFPRSLSSNLCRETSTVRFCSKADSAHKMDKAQQKSSSEKKETTEHGDVMSHSFGEGYATRSDEEGFGGIYGGNQSLQKDKSVHENHPDYDKTQGSEVKEKEKARHQSSANA</sequence>
<evidence type="ECO:0000313" key="2">
    <source>
        <dbReference type="EMBL" id="AES94945.1"/>
    </source>
</evidence>
<dbReference type="EnsemblPlants" id="AES94945">
    <property type="protein sequence ID" value="AES94945"/>
    <property type="gene ID" value="MTR_5g020060"/>
</dbReference>